<evidence type="ECO:0008006" key="4">
    <source>
        <dbReference type="Google" id="ProtNLM"/>
    </source>
</evidence>
<sequence>MSRLMGGLLMLGLLGACRTTQEGAPREGAPREASLSVRSGASLEQAPVCGVEVPACAEGKSCIAFTLEGERQARCLDATTACSELLSCSDGARCVVMESYPLQLRCSSP</sequence>
<protein>
    <recommendedName>
        <fullName evidence="4">Lipoprotein</fullName>
    </recommendedName>
</protein>
<evidence type="ECO:0000313" key="2">
    <source>
        <dbReference type="EMBL" id="ATB35634.1"/>
    </source>
</evidence>
<evidence type="ECO:0000256" key="1">
    <source>
        <dbReference type="SAM" id="MobiDB-lite"/>
    </source>
</evidence>
<reference evidence="2 3" key="1">
    <citation type="submission" date="2017-06" db="EMBL/GenBank/DDBJ databases">
        <title>Sequencing and comparative analysis of myxobacterial genomes.</title>
        <authorList>
            <person name="Rupp O."/>
            <person name="Goesmann A."/>
            <person name="Sogaard-Andersen L."/>
        </authorList>
    </citation>
    <scope>NUCLEOTIDE SEQUENCE [LARGE SCALE GENOMIC DNA]</scope>
    <source>
        <strain evidence="2 3">DSM 52655</strain>
    </source>
</reference>
<gene>
    <name evidence="2" type="ORF">CYFUS_001048</name>
</gene>
<dbReference type="AlphaFoldDB" id="A0A250IV47"/>
<dbReference type="EMBL" id="CP022098">
    <property type="protein sequence ID" value="ATB35634.1"/>
    <property type="molecule type" value="Genomic_DNA"/>
</dbReference>
<dbReference type="Proteomes" id="UP000217257">
    <property type="component" value="Chromosome"/>
</dbReference>
<dbReference type="RefSeq" id="WP_095984230.1">
    <property type="nucleotide sequence ID" value="NZ_CP022098.1"/>
</dbReference>
<evidence type="ECO:0000313" key="3">
    <source>
        <dbReference type="Proteomes" id="UP000217257"/>
    </source>
</evidence>
<dbReference type="KEGG" id="cfus:CYFUS_001048"/>
<name>A0A250IV47_9BACT</name>
<accession>A0A250IV47</accession>
<proteinExistence type="predicted"/>
<organism evidence="2 3">
    <name type="scientific">Cystobacter fuscus</name>
    <dbReference type="NCBI Taxonomy" id="43"/>
    <lineage>
        <taxon>Bacteria</taxon>
        <taxon>Pseudomonadati</taxon>
        <taxon>Myxococcota</taxon>
        <taxon>Myxococcia</taxon>
        <taxon>Myxococcales</taxon>
        <taxon>Cystobacterineae</taxon>
        <taxon>Archangiaceae</taxon>
        <taxon>Cystobacter</taxon>
    </lineage>
</organism>
<feature type="region of interest" description="Disordered" evidence="1">
    <location>
        <begin position="21"/>
        <end position="44"/>
    </location>
</feature>
<dbReference type="PROSITE" id="PS51257">
    <property type="entry name" value="PROKAR_LIPOPROTEIN"/>
    <property type="match status" value="1"/>
</dbReference>